<dbReference type="SUPFAM" id="SSF52540">
    <property type="entry name" value="P-loop containing nucleoside triphosphate hydrolases"/>
    <property type="match status" value="1"/>
</dbReference>
<name>A0A1H4AGS8_XYLRU</name>
<protein>
    <submittedName>
        <fullName evidence="2">DnaB-like helicase C terminal domain-containing protein</fullName>
    </submittedName>
</protein>
<accession>A0A1H4AGS8</accession>
<dbReference type="Pfam" id="PF03796">
    <property type="entry name" value="DnaB_C"/>
    <property type="match status" value="1"/>
</dbReference>
<dbReference type="GO" id="GO:0006260">
    <property type="term" value="P:DNA replication"/>
    <property type="evidence" value="ECO:0007669"/>
    <property type="project" value="InterPro"/>
</dbReference>
<evidence type="ECO:0000259" key="1">
    <source>
        <dbReference type="Pfam" id="PF03796"/>
    </source>
</evidence>
<dbReference type="Proteomes" id="UP000182257">
    <property type="component" value="Unassembled WGS sequence"/>
</dbReference>
<keyword evidence="2" id="KW-0378">Hydrolase</keyword>
<reference evidence="2 3" key="1">
    <citation type="submission" date="2016-10" db="EMBL/GenBank/DDBJ databases">
        <authorList>
            <person name="de Groot N.N."/>
        </authorList>
    </citation>
    <scope>NUCLEOTIDE SEQUENCE [LARGE SCALE GENOMIC DNA]</scope>
    <source>
        <strain evidence="2 3">D31d</strain>
    </source>
</reference>
<dbReference type="GO" id="GO:0003678">
    <property type="term" value="F:DNA helicase activity"/>
    <property type="evidence" value="ECO:0007669"/>
    <property type="project" value="InterPro"/>
</dbReference>
<keyword evidence="2" id="KW-0547">Nucleotide-binding</keyword>
<sequence>MGGYRETTGKDIIATGIAELDKQIEGFGMGELVTLLGYPGDDKMNAAIRIMSYQAVDNGNSSAYFCTRETPEIIARRLLCYRCSTLPNRMLEYEMLGEPHEWKQWMDENKQKVQTSPVYLYPNERLSIDDICEQCCLYAKSGVKVFYIYIDNEAIKDNAVCKLKALVSRLYIAIVLMIDVIGTRYGIDDQQPCLQDLSWCQLDEYSDMVIGFLNCDSFGYVSEEGIDIKGKMRIKVVKDRHNKQHAHFYLNYLGFIMKQFAEPPTISDSSRQIIEDFYTPFE</sequence>
<dbReference type="GO" id="GO:0005524">
    <property type="term" value="F:ATP binding"/>
    <property type="evidence" value="ECO:0007669"/>
    <property type="project" value="InterPro"/>
</dbReference>
<dbReference type="Gene3D" id="3.40.50.300">
    <property type="entry name" value="P-loop containing nucleotide triphosphate hydrolases"/>
    <property type="match status" value="1"/>
</dbReference>
<dbReference type="InterPro" id="IPR007694">
    <property type="entry name" value="DNA_helicase_DnaB-like_C"/>
</dbReference>
<organism evidence="2 3">
    <name type="scientific">Xylanibacter ruminicola</name>
    <name type="common">Prevotella ruminicola</name>
    <dbReference type="NCBI Taxonomy" id="839"/>
    <lineage>
        <taxon>Bacteria</taxon>
        <taxon>Pseudomonadati</taxon>
        <taxon>Bacteroidota</taxon>
        <taxon>Bacteroidia</taxon>
        <taxon>Bacteroidales</taxon>
        <taxon>Prevotellaceae</taxon>
        <taxon>Xylanibacter</taxon>
    </lineage>
</organism>
<keyword evidence="2" id="KW-0347">Helicase</keyword>
<gene>
    <name evidence="2" type="ORF">SAMN05216462_1211</name>
</gene>
<dbReference type="EMBL" id="FNRF01000002">
    <property type="protein sequence ID" value="SEA35087.1"/>
    <property type="molecule type" value="Genomic_DNA"/>
</dbReference>
<evidence type="ECO:0000313" key="3">
    <source>
        <dbReference type="Proteomes" id="UP000182257"/>
    </source>
</evidence>
<proteinExistence type="predicted"/>
<feature type="domain" description="SF4 helicase" evidence="1">
    <location>
        <begin position="13"/>
        <end position="243"/>
    </location>
</feature>
<evidence type="ECO:0000313" key="2">
    <source>
        <dbReference type="EMBL" id="SEA35087.1"/>
    </source>
</evidence>
<dbReference type="InterPro" id="IPR027417">
    <property type="entry name" value="P-loop_NTPase"/>
</dbReference>
<dbReference type="AlphaFoldDB" id="A0A1H4AGS8"/>
<keyword evidence="2" id="KW-0067">ATP-binding</keyword>